<reference evidence="2 3" key="1">
    <citation type="submission" date="2018-06" db="EMBL/GenBank/DDBJ databases">
        <title>Genomic Encyclopedia of Archaeal and Bacterial Type Strains, Phase II (KMG-II): from individual species to whole genera.</title>
        <authorList>
            <person name="Goeker M."/>
        </authorList>
    </citation>
    <scope>NUCLEOTIDE SEQUENCE [LARGE SCALE GENOMIC DNA]</scope>
    <source>
        <strain evidence="2 3">DSM 23446</strain>
    </source>
</reference>
<dbReference type="AlphaFoldDB" id="A0A327PD43"/>
<accession>A0A327PD43</accession>
<protein>
    <recommendedName>
        <fullName evidence="4">Lipoprotein</fullName>
    </recommendedName>
</protein>
<dbReference type="RefSeq" id="WP_111611544.1">
    <property type="nucleotide sequence ID" value="NZ_QLLK01000005.1"/>
</dbReference>
<gene>
    <name evidence="2" type="ORF">LV83_02199</name>
</gene>
<proteinExistence type="predicted"/>
<evidence type="ECO:0000313" key="2">
    <source>
        <dbReference type="EMBL" id="RAI90188.1"/>
    </source>
</evidence>
<keyword evidence="3" id="KW-1185">Reference proteome</keyword>
<comment type="caution">
    <text evidence="2">The sequence shown here is derived from an EMBL/GenBank/DDBJ whole genome shotgun (WGS) entry which is preliminary data.</text>
</comment>
<dbReference type="OrthoDB" id="1435294at2"/>
<dbReference type="Proteomes" id="UP000249610">
    <property type="component" value="Unassembled WGS sequence"/>
</dbReference>
<organism evidence="2 3">
    <name type="scientific">Algoriphagus yeomjeoni</name>
    <dbReference type="NCBI Taxonomy" id="291403"/>
    <lineage>
        <taxon>Bacteria</taxon>
        <taxon>Pseudomonadati</taxon>
        <taxon>Bacteroidota</taxon>
        <taxon>Cytophagia</taxon>
        <taxon>Cytophagales</taxon>
        <taxon>Cyclobacteriaceae</taxon>
        <taxon>Algoriphagus</taxon>
    </lineage>
</organism>
<name>A0A327PD43_9BACT</name>
<dbReference type="PROSITE" id="PS51257">
    <property type="entry name" value="PROKAR_LIPOPROTEIN"/>
    <property type="match status" value="1"/>
</dbReference>
<dbReference type="EMBL" id="QLLK01000005">
    <property type="protein sequence ID" value="RAI90188.1"/>
    <property type="molecule type" value="Genomic_DNA"/>
</dbReference>
<evidence type="ECO:0000256" key="1">
    <source>
        <dbReference type="SAM" id="MobiDB-lite"/>
    </source>
</evidence>
<sequence length="197" mass="21684">MKKSIKSIASAFIGLILLVSCGGKESAQSGETMGVEEDIESSSESNQDNAETLTELSPLTTEQFKAFFPETIIGLPQTSFVESFMPGIGSGSATYRTANRSIRIMILDGAGEKGADAVGTYKFSHTKDYDEKGSWGYTKTIDHEGVKMKESSLGEDRFNWSLFYKDRFAVDIDAKEVTKDELDGIMKDLNLERLPAY</sequence>
<evidence type="ECO:0008006" key="4">
    <source>
        <dbReference type="Google" id="ProtNLM"/>
    </source>
</evidence>
<evidence type="ECO:0000313" key="3">
    <source>
        <dbReference type="Proteomes" id="UP000249610"/>
    </source>
</evidence>
<feature type="region of interest" description="Disordered" evidence="1">
    <location>
        <begin position="28"/>
        <end position="52"/>
    </location>
</feature>